<evidence type="ECO:0000313" key="2">
    <source>
        <dbReference type="EMBL" id="KAI9243011.1"/>
    </source>
</evidence>
<evidence type="ECO:0000313" key="3">
    <source>
        <dbReference type="Proteomes" id="UP001209540"/>
    </source>
</evidence>
<keyword evidence="1" id="KW-1133">Transmembrane helix</keyword>
<feature type="transmembrane region" description="Helical" evidence="1">
    <location>
        <begin position="40"/>
        <end position="57"/>
    </location>
</feature>
<protein>
    <submittedName>
        <fullName evidence="2">Uncharacterized protein</fullName>
    </submittedName>
</protein>
<evidence type="ECO:0000256" key="1">
    <source>
        <dbReference type="SAM" id="Phobius"/>
    </source>
</evidence>
<comment type="caution">
    <text evidence="2">The sequence shown here is derived from an EMBL/GenBank/DDBJ whole genome shotgun (WGS) entry which is preliminary data.</text>
</comment>
<dbReference type="EMBL" id="JAIXMP010000127">
    <property type="protein sequence ID" value="KAI9243011.1"/>
    <property type="molecule type" value="Genomic_DNA"/>
</dbReference>
<dbReference type="AlphaFoldDB" id="A0AAD5JJH9"/>
<reference evidence="2" key="1">
    <citation type="journal article" date="2022" name="IScience">
        <title>Evolution of zygomycete secretomes and the origins of terrestrial fungal ecologies.</title>
        <authorList>
            <person name="Chang Y."/>
            <person name="Wang Y."/>
            <person name="Mondo S."/>
            <person name="Ahrendt S."/>
            <person name="Andreopoulos W."/>
            <person name="Barry K."/>
            <person name="Beard J."/>
            <person name="Benny G.L."/>
            <person name="Blankenship S."/>
            <person name="Bonito G."/>
            <person name="Cuomo C."/>
            <person name="Desiro A."/>
            <person name="Gervers K.A."/>
            <person name="Hundley H."/>
            <person name="Kuo A."/>
            <person name="LaButti K."/>
            <person name="Lang B.F."/>
            <person name="Lipzen A."/>
            <person name="O'Donnell K."/>
            <person name="Pangilinan J."/>
            <person name="Reynolds N."/>
            <person name="Sandor L."/>
            <person name="Smith M.E."/>
            <person name="Tsang A."/>
            <person name="Grigoriev I.V."/>
            <person name="Stajich J.E."/>
            <person name="Spatafora J.W."/>
        </authorList>
    </citation>
    <scope>NUCLEOTIDE SEQUENCE</scope>
    <source>
        <strain evidence="2">RSA 2281</strain>
    </source>
</reference>
<dbReference type="Proteomes" id="UP001209540">
    <property type="component" value="Unassembled WGS sequence"/>
</dbReference>
<keyword evidence="1" id="KW-0472">Membrane</keyword>
<name>A0AAD5JJH9_9FUNG</name>
<sequence>MLCVFKFVERVTAEDTYGNCQPSVSNCSPLIFRRQFNKSAFVSYKLVFCYIGMNTIYSQVSFFQVIIQLLFIQILCWIVSYRVSRILHILSHFCMKKPFDVWIAEWNHFWWAWNC</sequence>
<gene>
    <name evidence="2" type="ORF">BDA99DRAFT_530944</name>
</gene>
<feature type="transmembrane region" description="Helical" evidence="1">
    <location>
        <begin position="63"/>
        <end position="83"/>
    </location>
</feature>
<reference evidence="2" key="2">
    <citation type="submission" date="2023-02" db="EMBL/GenBank/DDBJ databases">
        <authorList>
            <consortium name="DOE Joint Genome Institute"/>
            <person name="Mondo S.J."/>
            <person name="Chang Y."/>
            <person name="Wang Y."/>
            <person name="Ahrendt S."/>
            <person name="Andreopoulos W."/>
            <person name="Barry K."/>
            <person name="Beard J."/>
            <person name="Benny G.L."/>
            <person name="Blankenship S."/>
            <person name="Bonito G."/>
            <person name="Cuomo C."/>
            <person name="Desiro A."/>
            <person name="Gervers K.A."/>
            <person name="Hundley H."/>
            <person name="Kuo A."/>
            <person name="LaButti K."/>
            <person name="Lang B.F."/>
            <person name="Lipzen A."/>
            <person name="O'Donnell K."/>
            <person name="Pangilinan J."/>
            <person name="Reynolds N."/>
            <person name="Sandor L."/>
            <person name="Smith M.W."/>
            <person name="Tsang A."/>
            <person name="Grigoriev I.V."/>
            <person name="Stajich J.E."/>
            <person name="Spatafora J.W."/>
        </authorList>
    </citation>
    <scope>NUCLEOTIDE SEQUENCE</scope>
    <source>
        <strain evidence="2">RSA 2281</strain>
    </source>
</reference>
<accession>A0AAD5JJH9</accession>
<keyword evidence="1" id="KW-0812">Transmembrane</keyword>
<proteinExistence type="predicted"/>
<keyword evidence="3" id="KW-1185">Reference proteome</keyword>
<organism evidence="2 3">
    <name type="scientific">Phascolomyces articulosus</name>
    <dbReference type="NCBI Taxonomy" id="60185"/>
    <lineage>
        <taxon>Eukaryota</taxon>
        <taxon>Fungi</taxon>
        <taxon>Fungi incertae sedis</taxon>
        <taxon>Mucoromycota</taxon>
        <taxon>Mucoromycotina</taxon>
        <taxon>Mucoromycetes</taxon>
        <taxon>Mucorales</taxon>
        <taxon>Lichtheimiaceae</taxon>
        <taxon>Phascolomyces</taxon>
    </lineage>
</organism>